<comment type="caution">
    <text evidence="4">The sequence shown here is derived from an EMBL/GenBank/DDBJ whole genome shotgun (WGS) entry which is preliminary data.</text>
</comment>
<dbReference type="InterPro" id="IPR001940">
    <property type="entry name" value="Peptidase_S1C"/>
</dbReference>
<keyword evidence="2" id="KW-0378">Hydrolase</keyword>
<sequence>MTALEDGFVKEGIQKGFVNFVASSLVLCGGMSAIATLPFVSNDPVQAQSDEDTNIRVYKLASPAVVSIQSQQGSGSGSIVEAKGLVLTNWHVVRGATTVNVILSDKRQFRGVVIASSRNPDLAMIRLEGVTENLPTIQIANSGGIQVGQRAFAIGNPFGRFAGTLTTGIISRIDLERKLLQTDAALNPGNSGGPLLNSRGELVGVNTAIFTTNSTNSGIGLAIEVDTVKKFIAAVNQGTITNTPTPNIPRASVLTLDGKAITATLSRSDNTLPDGSYYKAYQFQGQAGQSVVIEMRGTGIDPYLVLFDPNGRKVAEDDDGAGGKNAKIVITLPTTGKYTLYANSYEVGEAGSFTLSGSISNNFTAESTSDRGILLQKNGVLGTQSRVFARDGSLFDTFSFNGQAGQVVQIELVSSDFHPYLVLFAPNSKVLSENNGLPSRSQATMTLELPFTGTYRTIVNAYDRSGKGSYKLTIKRVK</sequence>
<dbReference type="InterPro" id="IPR007280">
    <property type="entry name" value="Peptidase_C_arc/bac"/>
</dbReference>
<name>A0A2W4YD46_9CYAN</name>
<dbReference type="InterPro" id="IPR009003">
    <property type="entry name" value="Peptidase_S1_PA"/>
</dbReference>
<dbReference type="SUPFAM" id="SSF50494">
    <property type="entry name" value="Trypsin-like serine proteases"/>
    <property type="match status" value="1"/>
</dbReference>
<reference evidence="4 5" key="1">
    <citation type="submission" date="2018-04" db="EMBL/GenBank/DDBJ databases">
        <authorList>
            <person name="Go L.Y."/>
            <person name="Mitchell J.A."/>
        </authorList>
    </citation>
    <scope>NUCLEOTIDE SEQUENCE [LARGE SCALE GENOMIC DNA]</scope>
    <source>
        <strain evidence="4">ULC066bin1</strain>
    </source>
</reference>
<dbReference type="Gene3D" id="2.60.120.380">
    <property type="match status" value="2"/>
</dbReference>
<dbReference type="GO" id="GO:0006508">
    <property type="term" value="P:proteolysis"/>
    <property type="evidence" value="ECO:0007669"/>
    <property type="project" value="UniProtKB-KW"/>
</dbReference>
<dbReference type="PANTHER" id="PTHR43343:SF3">
    <property type="entry name" value="PROTEASE DO-LIKE 8, CHLOROPLASTIC"/>
    <property type="match status" value="1"/>
</dbReference>
<dbReference type="Pfam" id="PF13365">
    <property type="entry name" value="Trypsin_2"/>
    <property type="match status" value="1"/>
</dbReference>
<evidence type="ECO:0000313" key="4">
    <source>
        <dbReference type="EMBL" id="PZO41088.1"/>
    </source>
</evidence>
<reference evidence="4 5" key="2">
    <citation type="submission" date="2018-06" db="EMBL/GenBank/DDBJ databases">
        <title>Metagenomic assembly of (sub)arctic Cyanobacteria and their associated microbiome from non-axenic cultures.</title>
        <authorList>
            <person name="Baurain D."/>
        </authorList>
    </citation>
    <scope>NUCLEOTIDE SEQUENCE [LARGE SCALE GENOMIC DNA]</scope>
    <source>
        <strain evidence="4">ULC066bin1</strain>
    </source>
</reference>
<protein>
    <submittedName>
        <fullName evidence="4">Peptidase S1</fullName>
    </submittedName>
</protein>
<dbReference type="AlphaFoldDB" id="A0A2W4YD46"/>
<accession>A0A2W4YD46</accession>
<dbReference type="Gene3D" id="2.40.10.120">
    <property type="match status" value="1"/>
</dbReference>
<dbReference type="PRINTS" id="PR00834">
    <property type="entry name" value="PROTEASES2C"/>
</dbReference>
<keyword evidence="1" id="KW-0645">Protease</keyword>
<evidence type="ECO:0000259" key="3">
    <source>
        <dbReference type="Pfam" id="PF04151"/>
    </source>
</evidence>
<feature type="domain" description="Peptidase C-terminal archaeal/bacterial" evidence="3">
    <location>
        <begin position="279"/>
        <end position="342"/>
    </location>
</feature>
<proteinExistence type="predicted"/>
<dbReference type="PANTHER" id="PTHR43343">
    <property type="entry name" value="PEPTIDASE S12"/>
    <property type="match status" value="1"/>
</dbReference>
<evidence type="ECO:0000256" key="2">
    <source>
        <dbReference type="ARBA" id="ARBA00022801"/>
    </source>
</evidence>
<dbReference type="InterPro" id="IPR051201">
    <property type="entry name" value="Chloro_Bact_Ser_Proteases"/>
</dbReference>
<dbReference type="EMBL" id="QBML01000012">
    <property type="protein sequence ID" value="PZO41088.1"/>
    <property type="molecule type" value="Genomic_DNA"/>
</dbReference>
<gene>
    <name evidence="4" type="ORF">DCF19_10100</name>
</gene>
<organism evidence="4 5">
    <name type="scientific">Pseudanabaena frigida</name>
    <dbReference type="NCBI Taxonomy" id="945775"/>
    <lineage>
        <taxon>Bacteria</taxon>
        <taxon>Bacillati</taxon>
        <taxon>Cyanobacteriota</taxon>
        <taxon>Cyanophyceae</taxon>
        <taxon>Pseudanabaenales</taxon>
        <taxon>Pseudanabaenaceae</taxon>
        <taxon>Pseudanabaena</taxon>
    </lineage>
</organism>
<evidence type="ECO:0000256" key="1">
    <source>
        <dbReference type="ARBA" id="ARBA00022670"/>
    </source>
</evidence>
<dbReference type="GO" id="GO:0004252">
    <property type="term" value="F:serine-type endopeptidase activity"/>
    <property type="evidence" value="ECO:0007669"/>
    <property type="project" value="InterPro"/>
</dbReference>
<dbReference type="Pfam" id="PF04151">
    <property type="entry name" value="PPC"/>
    <property type="match status" value="1"/>
</dbReference>
<dbReference type="Proteomes" id="UP000249467">
    <property type="component" value="Unassembled WGS sequence"/>
</dbReference>
<evidence type="ECO:0000313" key="5">
    <source>
        <dbReference type="Proteomes" id="UP000249467"/>
    </source>
</evidence>